<comment type="caution">
    <text evidence="2">The sequence shown here is derived from an EMBL/GenBank/DDBJ whole genome shotgun (WGS) entry which is preliminary data.</text>
</comment>
<keyword evidence="2" id="KW-0378">Hydrolase</keyword>
<protein>
    <submittedName>
        <fullName evidence="2">Alpha/beta hydrolase fold protein</fullName>
    </submittedName>
</protein>
<proteinExistence type="predicted"/>
<dbReference type="Pfam" id="PF12146">
    <property type="entry name" value="Hydrolase_4"/>
    <property type="match status" value="1"/>
</dbReference>
<dbReference type="EMBL" id="AJWY01010248">
    <property type="protein sequence ID" value="EKC56069.1"/>
    <property type="molecule type" value="Genomic_DNA"/>
</dbReference>
<dbReference type="SUPFAM" id="SSF53474">
    <property type="entry name" value="alpha/beta-Hydrolases"/>
    <property type="match status" value="1"/>
</dbReference>
<evidence type="ECO:0000259" key="1">
    <source>
        <dbReference type="Pfam" id="PF12146"/>
    </source>
</evidence>
<sequence>MPQLQCEEIRFPSADGVHTVAASMYTMPGVPVRAVLQLSHGMCEYVQRYRPMAQWYAQRGIALAGNDHLGHGGTANKGEHGHYGEPRGRYHLLNDLHTMNG</sequence>
<name>K1SL18_9ZZZZ</name>
<feature type="domain" description="Serine aminopeptidase S33" evidence="1">
    <location>
        <begin position="32"/>
        <end position="98"/>
    </location>
</feature>
<organism evidence="2">
    <name type="scientific">human gut metagenome</name>
    <dbReference type="NCBI Taxonomy" id="408170"/>
    <lineage>
        <taxon>unclassified sequences</taxon>
        <taxon>metagenomes</taxon>
        <taxon>organismal metagenomes</taxon>
    </lineage>
</organism>
<dbReference type="GO" id="GO:0016787">
    <property type="term" value="F:hydrolase activity"/>
    <property type="evidence" value="ECO:0007669"/>
    <property type="project" value="UniProtKB-KW"/>
</dbReference>
<gene>
    <name evidence="2" type="ORF">LEA_15021</name>
</gene>
<reference evidence="2" key="1">
    <citation type="journal article" date="2013" name="Environ. Microbiol.">
        <title>Microbiota from the distal guts of lean and obese adolescents exhibit partial functional redundancy besides clear differences in community structure.</title>
        <authorList>
            <person name="Ferrer M."/>
            <person name="Ruiz A."/>
            <person name="Lanza F."/>
            <person name="Haange S.B."/>
            <person name="Oberbach A."/>
            <person name="Till H."/>
            <person name="Bargiela R."/>
            <person name="Campoy C."/>
            <person name="Segura M.T."/>
            <person name="Richter M."/>
            <person name="von Bergen M."/>
            <person name="Seifert J."/>
            <person name="Suarez A."/>
        </authorList>
    </citation>
    <scope>NUCLEOTIDE SEQUENCE</scope>
</reference>
<dbReference type="InterPro" id="IPR029058">
    <property type="entry name" value="AB_hydrolase_fold"/>
</dbReference>
<dbReference type="Gene3D" id="3.40.50.1820">
    <property type="entry name" value="alpha/beta hydrolase"/>
    <property type="match status" value="1"/>
</dbReference>
<accession>K1SL18</accession>
<feature type="non-terminal residue" evidence="2">
    <location>
        <position position="101"/>
    </location>
</feature>
<evidence type="ECO:0000313" key="2">
    <source>
        <dbReference type="EMBL" id="EKC56069.1"/>
    </source>
</evidence>
<dbReference type="InterPro" id="IPR022742">
    <property type="entry name" value="Hydrolase_4"/>
</dbReference>
<dbReference type="AlphaFoldDB" id="K1SL18"/>